<dbReference type="InterPro" id="IPR001088">
    <property type="entry name" value="Glyco_hydro_4"/>
</dbReference>
<feature type="binding site" evidence="8">
    <location>
        <position position="172"/>
    </location>
    <ligand>
        <name>Mn(2+)</name>
        <dbReference type="ChEBI" id="CHEBI:29035"/>
    </ligand>
</feature>
<dbReference type="InterPro" id="IPR022616">
    <property type="entry name" value="Glyco_hydro_4_C"/>
</dbReference>
<dbReference type="RefSeq" id="WP_136368234.1">
    <property type="nucleotide sequence ID" value="NZ_SSOB01000002.1"/>
</dbReference>
<keyword evidence="8" id="KW-0533">Nickel</keyword>
<protein>
    <submittedName>
        <fullName evidence="12">6-phospho-beta-glucosidase</fullName>
    </submittedName>
</protein>
<organism evidence="12 13">
    <name type="scientific">Cohnella fermenti</name>
    <dbReference type="NCBI Taxonomy" id="2565925"/>
    <lineage>
        <taxon>Bacteria</taxon>
        <taxon>Bacillati</taxon>
        <taxon>Bacillota</taxon>
        <taxon>Bacilli</taxon>
        <taxon>Bacillales</taxon>
        <taxon>Paenibacillaceae</taxon>
        <taxon>Cohnella</taxon>
    </lineage>
</organism>
<dbReference type="AlphaFoldDB" id="A0A4S4C891"/>
<dbReference type="GO" id="GO:0005975">
    <property type="term" value="P:carbohydrate metabolic process"/>
    <property type="evidence" value="ECO:0007669"/>
    <property type="project" value="InterPro"/>
</dbReference>
<evidence type="ECO:0000313" key="12">
    <source>
        <dbReference type="EMBL" id="THF84232.1"/>
    </source>
</evidence>
<dbReference type="OrthoDB" id="9808275at2"/>
<reference evidence="12 13" key="1">
    <citation type="submission" date="2019-04" db="EMBL/GenBank/DDBJ databases">
        <title>Cohnella sp. nov. isolated from preserved vegetables.</title>
        <authorList>
            <person name="Lin S.-Y."/>
            <person name="Hung M.-H."/>
            <person name="Young C.-C."/>
        </authorList>
    </citation>
    <scope>NUCLEOTIDE SEQUENCE [LARGE SCALE GENOMIC DNA]</scope>
    <source>
        <strain evidence="12 13">CC-MHH1044</strain>
    </source>
</reference>
<dbReference type="Pfam" id="PF02056">
    <property type="entry name" value="Glyco_hydro_4"/>
    <property type="match status" value="1"/>
</dbReference>
<name>A0A4S4C891_9BACL</name>
<dbReference type="GO" id="GO:0046872">
    <property type="term" value="F:metal ion binding"/>
    <property type="evidence" value="ECO:0007669"/>
    <property type="project" value="UniProtKB-KW"/>
</dbReference>
<dbReference type="SUPFAM" id="SSF56327">
    <property type="entry name" value="LDH C-terminal domain-like"/>
    <property type="match status" value="1"/>
</dbReference>
<dbReference type="Pfam" id="PF11975">
    <property type="entry name" value="Glyco_hydro_4C"/>
    <property type="match status" value="1"/>
</dbReference>
<evidence type="ECO:0000256" key="4">
    <source>
        <dbReference type="ARBA" id="ARBA00023027"/>
    </source>
</evidence>
<feature type="binding site" evidence="7">
    <location>
        <position position="97"/>
    </location>
    <ligand>
        <name>substrate</name>
    </ligand>
</feature>
<dbReference type="InterPro" id="IPR019802">
    <property type="entry name" value="GlycHydrolase_4_CS"/>
</dbReference>
<keyword evidence="6 10" id="KW-0326">Glycosidase</keyword>
<evidence type="ECO:0000256" key="3">
    <source>
        <dbReference type="ARBA" id="ARBA00022801"/>
    </source>
</evidence>
<evidence type="ECO:0000256" key="9">
    <source>
        <dbReference type="PIRSR" id="PIRSR601088-4"/>
    </source>
</evidence>
<evidence type="ECO:0000256" key="8">
    <source>
        <dbReference type="PIRSR" id="PIRSR601088-3"/>
    </source>
</evidence>
<keyword evidence="8" id="KW-0408">Iron</keyword>
<proteinExistence type="inferred from homology"/>
<evidence type="ECO:0000256" key="7">
    <source>
        <dbReference type="PIRSR" id="PIRSR601088-2"/>
    </source>
</evidence>
<dbReference type="GO" id="GO:0004553">
    <property type="term" value="F:hydrolase activity, hydrolyzing O-glycosyl compounds"/>
    <property type="evidence" value="ECO:0007669"/>
    <property type="project" value="InterPro"/>
</dbReference>
<gene>
    <name evidence="12" type="ORF">E6C55_02770</name>
</gene>
<dbReference type="Proteomes" id="UP000310636">
    <property type="component" value="Unassembled WGS sequence"/>
</dbReference>
<dbReference type="InterPro" id="IPR015955">
    <property type="entry name" value="Lactate_DH/Glyco_Ohase_4_C"/>
</dbReference>
<dbReference type="PROSITE" id="PS01324">
    <property type="entry name" value="GLYCOSYL_HYDROL_F4"/>
    <property type="match status" value="1"/>
</dbReference>
<dbReference type="Gene3D" id="3.90.110.10">
    <property type="entry name" value="Lactate dehydrogenase/glycoside hydrolase, family 4, C-terminal"/>
    <property type="match status" value="1"/>
</dbReference>
<dbReference type="PANTHER" id="PTHR32092">
    <property type="entry name" value="6-PHOSPHO-BETA-GLUCOSIDASE-RELATED"/>
    <property type="match status" value="1"/>
</dbReference>
<evidence type="ECO:0000313" key="13">
    <source>
        <dbReference type="Proteomes" id="UP000310636"/>
    </source>
</evidence>
<accession>A0A4S4C891</accession>
<keyword evidence="5 8" id="KW-0464">Manganese</keyword>
<keyword evidence="4 10" id="KW-0520">NAD</keyword>
<sequence>MSKQQLKLAVIGGGSSYTPELIDGLIRYYDEFPVAELYLVDIEAGEEKLRIVGELARRMIEKSGKPIRLHVTLDRREAIRDADFVSTQIRVGGLDARSRDEKIPLAHGLIGQETTGAGGFAKALRTIPVILEICREMEELAPNAFLINFTNPAGLVTEAVSKYSKIRSVGLCNLPINTKMQIAELYGVPEWELFIEMVGINHLNWTTRVAIDGRDLTSDFLSKLAGFKGVSMANIPDLEWDAEFIDSVGALPCSYHRYYYMRDEMLLEMEERLRETGKTRADDVKEVEAELFELYKKPELVSKPPQLEKRGGAYYSEAAVQLMKSIYNDVGDIQVVNVRNGGIISCLPDDVAIEVNCVIKSDGPHPIALSKQLPPHIRGLLQIVKAYEELTVEAAVHGDYKAALQALTLHPLVGDVPRAKDVLSDILEKNADYLPQFKR</sequence>
<comment type="cofactor">
    <cofactor evidence="10">
        <name>NAD(+)</name>
        <dbReference type="ChEBI" id="CHEBI:57540"/>
    </cofactor>
    <text evidence="10">Binds 1 NAD(+) per subunit.</text>
</comment>
<dbReference type="InterPro" id="IPR036291">
    <property type="entry name" value="NAD(P)-bd_dom_sf"/>
</dbReference>
<keyword evidence="2 8" id="KW-0479">Metal-binding</keyword>
<dbReference type="CDD" id="cd05296">
    <property type="entry name" value="GH4_P_beta_glucosidase"/>
    <property type="match status" value="1"/>
</dbReference>
<feature type="binding site" evidence="8">
    <location>
        <position position="202"/>
    </location>
    <ligand>
        <name>Mn(2+)</name>
        <dbReference type="ChEBI" id="CHEBI:29035"/>
    </ligand>
</feature>
<evidence type="ECO:0000256" key="10">
    <source>
        <dbReference type="RuleBase" id="RU361152"/>
    </source>
</evidence>
<evidence type="ECO:0000259" key="11">
    <source>
        <dbReference type="Pfam" id="PF11975"/>
    </source>
</evidence>
<comment type="caution">
    <text evidence="12">The sequence shown here is derived from an EMBL/GenBank/DDBJ whole genome shotgun (WGS) entry which is preliminary data.</text>
</comment>
<dbReference type="EMBL" id="SSOB01000002">
    <property type="protein sequence ID" value="THF84232.1"/>
    <property type="molecule type" value="Genomic_DNA"/>
</dbReference>
<dbReference type="Gene3D" id="3.40.50.720">
    <property type="entry name" value="NAD(P)-binding Rossmann-like Domain"/>
    <property type="match status" value="1"/>
</dbReference>
<feature type="binding site" evidence="7">
    <location>
        <position position="151"/>
    </location>
    <ligand>
        <name>substrate</name>
    </ligand>
</feature>
<comment type="similarity">
    <text evidence="1 10">Belongs to the glycosyl hydrolase 4 family.</text>
</comment>
<keyword evidence="8" id="KW-0170">Cobalt</keyword>
<keyword evidence="3 10" id="KW-0378">Hydrolase</keyword>
<feature type="site" description="Increases basicity of active site Tyr" evidence="9">
    <location>
        <position position="113"/>
    </location>
</feature>
<feature type="domain" description="Glycosyl hydrolase family 4 C-terminal" evidence="11">
    <location>
        <begin position="197"/>
        <end position="413"/>
    </location>
</feature>
<dbReference type="PRINTS" id="PR00732">
    <property type="entry name" value="GLHYDRLASE4"/>
</dbReference>
<dbReference type="SUPFAM" id="SSF51735">
    <property type="entry name" value="NAD(P)-binding Rossmann-fold domains"/>
    <property type="match status" value="1"/>
</dbReference>
<evidence type="ECO:0000256" key="1">
    <source>
        <dbReference type="ARBA" id="ARBA00010141"/>
    </source>
</evidence>
<keyword evidence="13" id="KW-1185">Reference proteome</keyword>
<evidence type="ECO:0000256" key="5">
    <source>
        <dbReference type="ARBA" id="ARBA00023211"/>
    </source>
</evidence>
<evidence type="ECO:0000256" key="2">
    <source>
        <dbReference type="ARBA" id="ARBA00022723"/>
    </source>
</evidence>
<dbReference type="GO" id="GO:0016616">
    <property type="term" value="F:oxidoreductase activity, acting on the CH-OH group of donors, NAD or NADP as acceptor"/>
    <property type="evidence" value="ECO:0007669"/>
    <property type="project" value="InterPro"/>
</dbReference>
<evidence type="ECO:0000256" key="6">
    <source>
        <dbReference type="ARBA" id="ARBA00023295"/>
    </source>
</evidence>
<dbReference type="PANTHER" id="PTHR32092:SF5">
    <property type="entry name" value="6-PHOSPHO-BETA-GLUCOSIDASE"/>
    <property type="match status" value="1"/>
</dbReference>